<dbReference type="Pfam" id="PF03551">
    <property type="entry name" value="PadR"/>
    <property type="match status" value="1"/>
</dbReference>
<name>A0AAP2GSC5_9BACT</name>
<comment type="caution">
    <text evidence="2">The sequence shown here is derived from an EMBL/GenBank/DDBJ whole genome shotgun (WGS) entry which is preliminary data.</text>
</comment>
<dbReference type="SUPFAM" id="SSF46785">
    <property type="entry name" value="Winged helix' DNA-binding domain"/>
    <property type="match status" value="1"/>
</dbReference>
<dbReference type="InterPro" id="IPR036390">
    <property type="entry name" value="WH_DNA-bd_sf"/>
</dbReference>
<dbReference type="InterPro" id="IPR036388">
    <property type="entry name" value="WH-like_DNA-bd_sf"/>
</dbReference>
<dbReference type="AlphaFoldDB" id="A0AAP2GSC5"/>
<dbReference type="EMBL" id="JAHESF010000053">
    <property type="protein sequence ID" value="MBT1700990.1"/>
    <property type="molecule type" value="Genomic_DNA"/>
</dbReference>
<evidence type="ECO:0000259" key="1">
    <source>
        <dbReference type="Pfam" id="PF03551"/>
    </source>
</evidence>
<dbReference type="InterPro" id="IPR005149">
    <property type="entry name" value="Tscrpt_reg_PadR_N"/>
</dbReference>
<keyword evidence="3" id="KW-1185">Reference proteome</keyword>
<reference evidence="2 3" key="1">
    <citation type="submission" date="2021-05" db="EMBL/GenBank/DDBJ databases">
        <title>A Polyphasic approach of four new species of the genus Ohtaekwangia: Ohtaekwangia histidinii sp. nov., Ohtaekwangia cretensis sp. nov., Ohtaekwangia indiensis sp. nov., Ohtaekwangia reichenbachii sp. nov. from diverse environment.</title>
        <authorList>
            <person name="Octaviana S."/>
        </authorList>
    </citation>
    <scope>NUCLEOTIDE SEQUENCE [LARGE SCALE GENOMIC DNA]</scope>
    <source>
        <strain evidence="2 3">PWU4</strain>
    </source>
</reference>
<sequence>MSSRNNLGEFEEIVMLTIGVLGENAYGLAIKEHIESRLNRVVSMGALHTGLYRLEEKGYLKSKLGKATNVRGGKPKRFFIVTNGGQKALKKAMEDRQQLWKDIPEGVFKLFPSQS</sequence>
<gene>
    <name evidence="2" type="ORF">KK083_29120</name>
</gene>
<evidence type="ECO:0000313" key="2">
    <source>
        <dbReference type="EMBL" id="MBT1700990.1"/>
    </source>
</evidence>
<organism evidence="2 3">
    <name type="scientific">Chryseosolibacter histidini</name>
    <dbReference type="NCBI Taxonomy" id="2782349"/>
    <lineage>
        <taxon>Bacteria</taxon>
        <taxon>Pseudomonadati</taxon>
        <taxon>Bacteroidota</taxon>
        <taxon>Cytophagia</taxon>
        <taxon>Cytophagales</taxon>
        <taxon>Chryseotaleaceae</taxon>
        <taxon>Chryseosolibacter</taxon>
    </lineage>
</organism>
<evidence type="ECO:0000313" key="3">
    <source>
        <dbReference type="Proteomes" id="UP001319200"/>
    </source>
</evidence>
<feature type="domain" description="Transcription regulator PadR N-terminal" evidence="1">
    <location>
        <begin position="20"/>
        <end position="91"/>
    </location>
</feature>
<dbReference type="Proteomes" id="UP001319200">
    <property type="component" value="Unassembled WGS sequence"/>
</dbReference>
<dbReference type="RefSeq" id="WP_254169678.1">
    <property type="nucleotide sequence ID" value="NZ_JAHESF010000053.1"/>
</dbReference>
<accession>A0AAP2GSC5</accession>
<protein>
    <submittedName>
        <fullName evidence="2">PadR family transcriptional regulator</fullName>
    </submittedName>
</protein>
<proteinExistence type="predicted"/>
<dbReference type="Gene3D" id="1.10.10.10">
    <property type="entry name" value="Winged helix-like DNA-binding domain superfamily/Winged helix DNA-binding domain"/>
    <property type="match status" value="1"/>
</dbReference>